<dbReference type="InParanoid" id="A0A2G5E2W4"/>
<feature type="chain" id="PRO_5013599503" description="Pectinesterase inhibitor domain-containing protein" evidence="2">
    <location>
        <begin position="24"/>
        <end position="197"/>
    </location>
</feature>
<gene>
    <name evidence="4" type="ORF">AQUCO_01300677v1</name>
</gene>
<dbReference type="PANTHER" id="PTHR31080">
    <property type="entry name" value="PECTINESTERASE INHIBITOR-LIKE"/>
    <property type="match status" value="1"/>
</dbReference>
<reference evidence="4 5" key="1">
    <citation type="submission" date="2017-09" db="EMBL/GenBank/DDBJ databases">
        <title>WGS assembly of Aquilegia coerulea Goldsmith.</title>
        <authorList>
            <person name="Hodges S."/>
            <person name="Kramer E."/>
            <person name="Nordborg M."/>
            <person name="Tomkins J."/>
            <person name="Borevitz J."/>
            <person name="Derieg N."/>
            <person name="Yan J."/>
            <person name="Mihaltcheva S."/>
            <person name="Hayes R.D."/>
            <person name="Rokhsar D."/>
        </authorList>
    </citation>
    <scope>NUCLEOTIDE SEQUENCE [LARGE SCALE GENOMIC DNA]</scope>
    <source>
        <strain evidence="5">cv. Goldsmith</strain>
    </source>
</reference>
<dbReference type="NCBIfam" id="TIGR01614">
    <property type="entry name" value="PME_inhib"/>
    <property type="match status" value="1"/>
</dbReference>
<dbReference type="InterPro" id="IPR051955">
    <property type="entry name" value="PME_Inhibitor"/>
</dbReference>
<dbReference type="CDD" id="cd15798">
    <property type="entry name" value="PMEI-like_3"/>
    <property type="match status" value="1"/>
</dbReference>
<sequence>MAKFTTSLFLLLSLLALTSTAYSTVAKGSVPSNFVKSSCGVTRYPDLCIQSLAMYSSLIQTSSKQMAQTALSVSLVKARSAKAYVINMSKAKGLKRREYQVVKDCVDNIGDSVDRLSKSITELGRMSQGKEESFMWHMSNVQTWVSAALTDENTCVDGFAGRGMNGKVKSTIIAKITNVAQCTSNALALINRFADKH</sequence>
<dbReference type="InterPro" id="IPR006501">
    <property type="entry name" value="Pectinesterase_inhib_dom"/>
</dbReference>
<dbReference type="PANTHER" id="PTHR31080:SF87">
    <property type="entry name" value="PECTINESTERASE INHIBITOR 7"/>
    <property type="match status" value="1"/>
</dbReference>
<organism evidence="4 5">
    <name type="scientific">Aquilegia coerulea</name>
    <name type="common">Rocky mountain columbine</name>
    <dbReference type="NCBI Taxonomy" id="218851"/>
    <lineage>
        <taxon>Eukaryota</taxon>
        <taxon>Viridiplantae</taxon>
        <taxon>Streptophyta</taxon>
        <taxon>Embryophyta</taxon>
        <taxon>Tracheophyta</taxon>
        <taxon>Spermatophyta</taxon>
        <taxon>Magnoliopsida</taxon>
        <taxon>Ranunculales</taxon>
        <taxon>Ranunculaceae</taxon>
        <taxon>Thalictroideae</taxon>
        <taxon>Aquilegia</taxon>
    </lineage>
</organism>
<dbReference type="Gene3D" id="1.20.140.40">
    <property type="entry name" value="Invertase/pectin methylesterase inhibitor family protein"/>
    <property type="match status" value="1"/>
</dbReference>
<evidence type="ECO:0000256" key="2">
    <source>
        <dbReference type="SAM" id="SignalP"/>
    </source>
</evidence>
<dbReference type="Proteomes" id="UP000230069">
    <property type="component" value="Unassembled WGS sequence"/>
</dbReference>
<dbReference type="AlphaFoldDB" id="A0A2G5E2W4"/>
<accession>A0A2G5E2W4</accession>
<feature type="domain" description="Pectinesterase inhibitor" evidence="3">
    <location>
        <begin position="30"/>
        <end position="189"/>
    </location>
</feature>
<evidence type="ECO:0000313" key="4">
    <source>
        <dbReference type="EMBL" id="PIA50099.1"/>
    </source>
</evidence>
<evidence type="ECO:0000259" key="3">
    <source>
        <dbReference type="SMART" id="SM00856"/>
    </source>
</evidence>
<dbReference type="FunCoup" id="A0A2G5E2W4">
    <property type="interactions" value="266"/>
</dbReference>
<feature type="signal peptide" evidence="2">
    <location>
        <begin position="1"/>
        <end position="23"/>
    </location>
</feature>
<evidence type="ECO:0000256" key="1">
    <source>
        <dbReference type="ARBA" id="ARBA00022729"/>
    </source>
</evidence>
<dbReference type="Pfam" id="PF04043">
    <property type="entry name" value="PMEI"/>
    <property type="match status" value="1"/>
</dbReference>
<dbReference type="SUPFAM" id="SSF101148">
    <property type="entry name" value="Plant invertase/pectin methylesterase inhibitor"/>
    <property type="match status" value="1"/>
</dbReference>
<proteinExistence type="predicted"/>
<dbReference type="FunFam" id="1.20.140.40:FF:000005">
    <property type="entry name" value="Pectin methylesterase inhibitor 1"/>
    <property type="match status" value="1"/>
</dbReference>
<dbReference type="EMBL" id="KZ305030">
    <property type="protein sequence ID" value="PIA50099.1"/>
    <property type="molecule type" value="Genomic_DNA"/>
</dbReference>
<keyword evidence="5" id="KW-1185">Reference proteome</keyword>
<dbReference type="InterPro" id="IPR035513">
    <property type="entry name" value="Invertase/methylesterase_inhib"/>
</dbReference>
<protein>
    <recommendedName>
        <fullName evidence="3">Pectinesterase inhibitor domain-containing protein</fullName>
    </recommendedName>
</protein>
<dbReference type="OrthoDB" id="1430376at2759"/>
<dbReference type="STRING" id="218851.A0A2G5E2W4"/>
<name>A0A2G5E2W4_AQUCA</name>
<dbReference type="SMART" id="SM00856">
    <property type="entry name" value="PMEI"/>
    <property type="match status" value="1"/>
</dbReference>
<evidence type="ECO:0000313" key="5">
    <source>
        <dbReference type="Proteomes" id="UP000230069"/>
    </source>
</evidence>
<keyword evidence="1 2" id="KW-0732">Signal</keyword>
<dbReference type="GO" id="GO:0046910">
    <property type="term" value="F:pectinesterase inhibitor activity"/>
    <property type="evidence" value="ECO:0007669"/>
    <property type="project" value="UniProtKB-ARBA"/>
</dbReference>